<dbReference type="RefSeq" id="WP_159030957.1">
    <property type="nucleotide sequence ID" value="NZ_CP095749.1"/>
</dbReference>
<feature type="transmembrane region" description="Helical" evidence="1">
    <location>
        <begin position="20"/>
        <end position="39"/>
    </location>
</feature>
<evidence type="ECO:0000313" key="2">
    <source>
        <dbReference type="EMBL" id="WEB44482.1"/>
    </source>
</evidence>
<dbReference type="EMBL" id="CP095749">
    <property type="protein sequence ID" value="WEB44482.1"/>
    <property type="molecule type" value="Genomic_DNA"/>
</dbReference>
<gene>
    <name evidence="2" type="ORF">MOV08_37810</name>
</gene>
<reference evidence="2 3" key="1">
    <citation type="submission" date="2022-03" db="EMBL/GenBank/DDBJ databases">
        <title>Streptomyces yunnanensis P86,complete genome.</title>
        <authorList>
            <person name="Chen S."/>
            <person name="Zhang Q."/>
        </authorList>
    </citation>
    <scope>NUCLEOTIDE SEQUENCE [LARGE SCALE GENOMIC DNA]</scope>
    <source>
        <strain evidence="2 3">P86</strain>
    </source>
</reference>
<dbReference type="Proteomes" id="UP001218629">
    <property type="component" value="Chromosome"/>
</dbReference>
<keyword evidence="1" id="KW-0812">Transmembrane</keyword>
<protein>
    <submittedName>
        <fullName evidence="2">Uncharacterized protein</fullName>
    </submittedName>
</protein>
<keyword evidence="3" id="KW-1185">Reference proteome</keyword>
<evidence type="ECO:0000313" key="3">
    <source>
        <dbReference type="Proteomes" id="UP001218629"/>
    </source>
</evidence>
<keyword evidence="1" id="KW-1133">Transmembrane helix</keyword>
<keyword evidence="1" id="KW-0472">Membrane</keyword>
<organism evidence="2 3">
    <name type="scientific">Streptomyces yunnanensis</name>
    <dbReference type="NCBI Taxonomy" id="156453"/>
    <lineage>
        <taxon>Bacteria</taxon>
        <taxon>Bacillati</taxon>
        <taxon>Actinomycetota</taxon>
        <taxon>Actinomycetes</taxon>
        <taxon>Kitasatosporales</taxon>
        <taxon>Streptomycetaceae</taxon>
        <taxon>Streptomyces</taxon>
    </lineage>
</organism>
<proteinExistence type="predicted"/>
<name>A0ABY8AHL2_9ACTN</name>
<accession>A0ABY8AHL2</accession>
<sequence length="201" mass="19901">MIFSEVKELKESFARQRRRYVAVGSLLLPLAAAGAWVGLATSPASSAPSTAQVLERCLNGTGKLMVGTDPSEPGESASYKGTFTGTGDTCTSAMGGLGTATVVPAGSSCIVSAPVIPGAKLVTNSGTYKVTSGTATMTLPVTGGPALLQVNTTLTSPGGGTATGLGTGTIVDTRLNQVCVTSKVPAGTYQVTGAEGTVATP</sequence>
<evidence type="ECO:0000256" key="1">
    <source>
        <dbReference type="SAM" id="Phobius"/>
    </source>
</evidence>